<dbReference type="RefSeq" id="WP_307688711.1">
    <property type="nucleotide sequence ID" value="NZ_JAUSRO010000003.1"/>
</dbReference>
<dbReference type="Proteomes" id="UP001226867">
    <property type="component" value="Unassembled WGS sequence"/>
</dbReference>
<keyword evidence="1 3" id="KW-0456">Lyase</keyword>
<gene>
    <name evidence="3" type="ORF">J2W36_001137</name>
</gene>
<dbReference type="EMBL" id="JAUSRO010000003">
    <property type="protein sequence ID" value="MDP9898893.1"/>
    <property type="molecule type" value="Genomic_DNA"/>
</dbReference>
<dbReference type="PANTHER" id="PTHR43345">
    <property type="entry name" value="3-ISOPROPYLMALATE DEHYDRATASE SMALL SUBUNIT 2-RELATED-RELATED"/>
    <property type="match status" value="1"/>
</dbReference>
<dbReference type="EC" id="4.2.1.35" evidence="3"/>
<keyword evidence="3" id="KW-0547">Nucleotide-binding</keyword>
<comment type="caution">
    <text evidence="3">The sequence shown here is derived from an EMBL/GenBank/DDBJ whole genome shotgun (WGS) entry which is preliminary data.</text>
</comment>
<accession>A0ABT9S4U6</accession>
<dbReference type="GO" id="GO:0003861">
    <property type="term" value="F:3-isopropylmalate dehydratase activity"/>
    <property type="evidence" value="ECO:0007669"/>
    <property type="project" value="UniProtKB-EC"/>
</dbReference>
<dbReference type="EC" id="4.2.1.33" evidence="3"/>
<feature type="domain" description="Aconitase A/isopropylmalate dehydratase small subunit swivel" evidence="2">
    <location>
        <begin position="42"/>
        <end position="103"/>
    </location>
</feature>
<dbReference type="InterPro" id="IPR015928">
    <property type="entry name" value="Aconitase/3IPM_dehydase_swvl"/>
</dbReference>
<proteinExistence type="predicted"/>
<dbReference type="PANTHER" id="PTHR43345:SF2">
    <property type="entry name" value="3-ISOPROPYLMALATE DEHYDRATASE SMALL SUBUNIT 1"/>
    <property type="match status" value="1"/>
</dbReference>
<reference evidence="3 4" key="1">
    <citation type="submission" date="2023-07" db="EMBL/GenBank/DDBJ databases">
        <title>Sorghum-associated microbial communities from plants grown in Nebraska, USA.</title>
        <authorList>
            <person name="Schachtman D."/>
        </authorList>
    </citation>
    <scope>NUCLEOTIDE SEQUENCE [LARGE SCALE GENOMIC DNA]</scope>
    <source>
        <strain evidence="3 4">DS1607</strain>
    </source>
</reference>
<dbReference type="Pfam" id="PF00694">
    <property type="entry name" value="Aconitase_C"/>
    <property type="match status" value="1"/>
</dbReference>
<evidence type="ECO:0000256" key="1">
    <source>
        <dbReference type="ARBA" id="ARBA00023239"/>
    </source>
</evidence>
<sequence>MSMPNLQGRAAWIFKEDDFDIDLIVGIKNIKITDIHELAAVTMTSYDADFATSVKKGDLLVGGHNFGYGHPHYPAMRAMRHLGVAGVIAESFSPGFFRGEISMGFPLVTCPGIREITTRWDELKVDWDASTVTNIGSGRQLPFERLSSVERGTLEAGGFIPYLKARLARQNDAAGSTASA</sequence>
<dbReference type="InterPro" id="IPR050075">
    <property type="entry name" value="LeuD"/>
</dbReference>
<evidence type="ECO:0000313" key="4">
    <source>
        <dbReference type="Proteomes" id="UP001226867"/>
    </source>
</evidence>
<dbReference type="GO" id="GO:0005524">
    <property type="term" value="F:ATP binding"/>
    <property type="evidence" value="ECO:0007669"/>
    <property type="project" value="UniProtKB-KW"/>
</dbReference>
<organism evidence="3 4">
    <name type="scientific">Variovorax ginsengisoli</name>
    <dbReference type="NCBI Taxonomy" id="363844"/>
    <lineage>
        <taxon>Bacteria</taxon>
        <taxon>Pseudomonadati</taxon>
        <taxon>Pseudomonadota</taxon>
        <taxon>Betaproteobacteria</taxon>
        <taxon>Burkholderiales</taxon>
        <taxon>Comamonadaceae</taxon>
        <taxon>Variovorax</taxon>
    </lineage>
</organism>
<protein>
    <submittedName>
        <fullName evidence="3">3-isopropylmalate/(R)-2-methylmalate dehydratase small subunit</fullName>
        <ecNumber evidence="3">4.2.1.33</ecNumber>
        <ecNumber evidence="3">4.2.1.35</ecNumber>
    </submittedName>
</protein>
<keyword evidence="3" id="KW-0067">ATP-binding</keyword>
<dbReference type="Gene3D" id="3.20.19.10">
    <property type="entry name" value="Aconitase, domain 4"/>
    <property type="match status" value="1"/>
</dbReference>
<dbReference type="InterPro" id="IPR000573">
    <property type="entry name" value="AconitaseA/IPMdHydase_ssu_swvl"/>
</dbReference>
<keyword evidence="4" id="KW-1185">Reference proteome</keyword>
<evidence type="ECO:0000313" key="3">
    <source>
        <dbReference type="EMBL" id="MDP9898893.1"/>
    </source>
</evidence>
<dbReference type="GO" id="GO:0047508">
    <property type="term" value="F:(R)-2-methylmalate dehydratase activity"/>
    <property type="evidence" value="ECO:0007669"/>
    <property type="project" value="UniProtKB-EC"/>
</dbReference>
<name>A0ABT9S4U6_9BURK</name>
<evidence type="ECO:0000259" key="2">
    <source>
        <dbReference type="Pfam" id="PF00694"/>
    </source>
</evidence>
<dbReference type="SUPFAM" id="SSF52016">
    <property type="entry name" value="LeuD/IlvD-like"/>
    <property type="match status" value="1"/>
</dbReference>